<evidence type="ECO:0000256" key="4">
    <source>
        <dbReference type="RuleBase" id="RU361277"/>
    </source>
</evidence>
<dbReference type="Gene3D" id="3.40.50.720">
    <property type="entry name" value="NAD(P)-binding Rossmann-like Domain"/>
    <property type="match status" value="1"/>
</dbReference>
<keyword evidence="3" id="KW-0560">Oxidoreductase</keyword>
<organism evidence="7 8">
    <name type="scientific">Roseibium porphyridii</name>
    <dbReference type="NCBI Taxonomy" id="2866279"/>
    <lineage>
        <taxon>Bacteria</taxon>
        <taxon>Pseudomonadati</taxon>
        <taxon>Pseudomonadota</taxon>
        <taxon>Alphaproteobacteria</taxon>
        <taxon>Hyphomicrobiales</taxon>
        <taxon>Stappiaceae</taxon>
        <taxon>Roseibium</taxon>
    </lineage>
</organism>
<dbReference type="EMBL" id="CP120863">
    <property type="protein sequence ID" value="WFE88350.1"/>
    <property type="molecule type" value="Genomic_DNA"/>
</dbReference>
<proteinExistence type="inferred from homology"/>
<dbReference type="InterPro" id="IPR036291">
    <property type="entry name" value="NAD(P)-bd_dom_sf"/>
</dbReference>
<comment type="similarity">
    <text evidence="4">Belongs to the zinc-containing alcohol dehydrogenase family.</text>
</comment>
<reference evidence="7 8" key="1">
    <citation type="submission" date="2023-03" db="EMBL/GenBank/DDBJ databases">
        <title>Roseibium porphyridii sp. nov. and Roseibium rhodosorbium sp. nov. isolated from marine algae, Porphyridium cruentum and Rhodosorus marinus, respectively.</title>
        <authorList>
            <person name="Lee M.W."/>
            <person name="Choi B.J."/>
            <person name="Lee J.K."/>
            <person name="Choi D.G."/>
            <person name="Baek J.H."/>
            <person name="Bayburt H."/>
            <person name="Kim J.M."/>
            <person name="Han D.M."/>
            <person name="Kim K.H."/>
            <person name="Jeon C.O."/>
        </authorList>
    </citation>
    <scope>NUCLEOTIDE SEQUENCE [LARGE SCALE GENOMIC DNA]</scope>
    <source>
        <strain evidence="7 8">KMA01</strain>
    </source>
</reference>
<name>A0ABY8F3E2_9HYPH</name>
<dbReference type="RefSeq" id="WP_152502560.1">
    <property type="nucleotide sequence ID" value="NZ_CP120863.1"/>
</dbReference>
<feature type="domain" description="Alcohol dehydrogenase-like C-terminal" evidence="5">
    <location>
        <begin position="171"/>
        <end position="296"/>
    </location>
</feature>
<keyword evidence="1 4" id="KW-0479">Metal-binding</keyword>
<accession>A0ABY8F3E2</accession>
<dbReference type="InterPro" id="IPR011032">
    <property type="entry name" value="GroES-like_sf"/>
</dbReference>
<dbReference type="SUPFAM" id="SSF51735">
    <property type="entry name" value="NAD(P)-binding Rossmann-fold domains"/>
    <property type="match status" value="1"/>
</dbReference>
<dbReference type="Gene3D" id="3.90.180.10">
    <property type="entry name" value="Medium-chain alcohol dehydrogenases, catalytic domain"/>
    <property type="match status" value="1"/>
</dbReference>
<dbReference type="Pfam" id="PF08240">
    <property type="entry name" value="ADH_N"/>
    <property type="match status" value="1"/>
</dbReference>
<keyword evidence="2 4" id="KW-0862">Zinc</keyword>
<feature type="domain" description="Alcohol dehydrogenase-like N-terminal" evidence="6">
    <location>
        <begin position="24"/>
        <end position="132"/>
    </location>
</feature>
<gene>
    <name evidence="7" type="ORF">K1718_19585</name>
</gene>
<dbReference type="PROSITE" id="PS00059">
    <property type="entry name" value="ADH_ZINC"/>
    <property type="match status" value="1"/>
</dbReference>
<dbReference type="PANTHER" id="PTHR43401">
    <property type="entry name" value="L-THREONINE 3-DEHYDROGENASE"/>
    <property type="match status" value="1"/>
</dbReference>
<protein>
    <submittedName>
        <fullName evidence="7">Zinc-binding alcohol dehydrogenase family protein</fullName>
    </submittedName>
</protein>
<dbReference type="CDD" id="cd08261">
    <property type="entry name" value="Zn_ADH7"/>
    <property type="match status" value="1"/>
</dbReference>
<evidence type="ECO:0000256" key="3">
    <source>
        <dbReference type="ARBA" id="ARBA00023002"/>
    </source>
</evidence>
<evidence type="ECO:0000256" key="2">
    <source>
        <dbReference type="ARBA" id="ARBA00022833"/>
    </source>
</evidence>
<evidence type="ECO:0000259" key="6">
    <source>
        <dbReference type="Pfam" id="PF08240"/>
    </source>
</evidence>
<evidence type="ECO:0000313" key="7">
    <source>
        <dbReference type="EMBL" id="WFE88350.1"/>
    </source>
</evidence>
<dbReference type="InterPro" id="IPR013154">
    <property type="entry name" value="ADH-like_N"/>
</dbReference>
<evidence type="ECO:0000259" key="5">
    <source>
        <dbReference type="Pfam" id="PF00107"/>
    </source>
</evidence>
<dbReference type="InterPro" id="IPR050129">
    <property type="entry name" value="Zn_alcohol_dh"/>
</dbReference>
<dbReference type="Proteomes" id="UP001209803">
    <property type="component" value="Chromosome"/>
</dbReference>
<evidence type="ECO:0000256" key="1">
    <source>
        <dbReference type="ARBA" id="ARBA00022723"/>
    </source>
</evidence>
<dbReference type="InterPro" id="IPR002328">
    <property type="entry name" value="ADH_Zn_CS"/>
</dbReference>
<dbReference type="SUPFAM" id="SSF50129">
    <property type="entry name" value="GroES-like"/>
    <property type="match status" value="1"/>
</dbReference>
<evidence type="ECO:0000313" key="8">
    <source>
        <dbReference type="Proteomes" id="UP001209803"/>
    </source>
</evidence>
<comment type="cofactor">
    <cofactor evidence="4">
        <name>Zn(2+)</name>
        <dbReference type="ChEBI" id="CHEBI:29105"/>
    </cofactor>
</comment>
<keyword evidence="8" id="KW-1185">Reference proteome</keyword>
<dbReference type="Pfam" id="PF00107">
    <property type="entry name" value="ADH_zinc_N"/>
    <property type="match status" value="1"/>
</dbReference>
<dbReference type="PANTHER" id="PTHR43401:SF2">
    <property type="entry name" value="L-THREONINE 3-DEHYDROGENASE"/>
    <property type="match status" value="1"/>
</dbReference>
<dbReference type="InterPro" id="IPR013149">
    <property type="entry name" value="ADH-like_C"/>
</dbReference>
<sequence length="345" mass="37360">MRAFYIDSPGVTRFGTATPPEMKEDEVLLRVQRIGLCGSDLNTYRGRNPLVSYPRIPGHEIAGEIVKVGSRVPGSIQPGQHVTLNPYKNCGECPACRKGRINACRNNQTMGVQREGALTEVIAVPWERIVKASVKELNHLALIEPMAVGFHAVRRGRAHKGDKVIVFGCGAIGLGAIAGCVRAGAEVLAVDIVDRKLEIAREVGAVATINSRSQDVIDFVMDFTRGDGMDLAIEAVGHPQTFVDCVEVAAPAGRVVYIGYSKAPVSYDTKKILTKELDIMGSRGALQQDFEDAVNYVEAGGYPADATITRVFDFEDAGTALQLWEEDPNSVTKFIIAHPEVPSRD</sequence>